<dbReference type="InterPro" id="IPR013517">
    <property type="entry name" value="FG-GAP"/>
</dbReference>
<keyword evidence="4 5" id="KW-1015">Disulfide bond</keyword>
<dbReference type="FunCoup" id="Q55C92">
    <property type="interactions" value="744"/>
</dbReference>
<evidence type="ECO:0000256" key="1">
    <source>
        <dbReference type="ARBA" id="ARBA00022536"/>
    </source>
</evidence>
<dbReference type="AlphaFoldDB" id="Q55C92"/>
<dbReference type="SMART" id="SM00181">
    <property type="entry name" value="EGF"/>
    <property type="match status" value="10"/>
</dbReference>
<evidence type="ECO:0000256" key="2">
    <source>
        <dbReference type="ARBA" id="ARBA00022729"/>
    </source>
</evidence>
<dbReference type="PANTHER" id="PTHR14949">
    <property type="entry name" value="EGF-LIKE-DOMAIN, MULTIPLE 7, 8"/>
    <property type="match status" value="1"/>
</dbReference>
<dbReference type="PROSITE" id="PS01186">
    <property type="entry name" value="EGF_2"/>
    <property type="match status" value="4"/>
</dbReference>
<keyword evidence="6" id="KW-0812">Transmembrane</keyword>
<name>Q55C92_DICDI</name>
<accession>Q55C92</accession>
<dbReference type="GeneID" id="8617560"/>
<feature type="domain" description="EGF-like" evidence="7">
    <location>
        <begin position="627"/>
        <end position="661"/>
    </location>
</feature>
<evidence type="ECO:0000259" key="7">
    <source>
        <dbReference type="PROSITE" id="PS50026"/>
    </source>
</evidence>
<feature type="domain" description="EGF-like" evidence="7">
    <location>
        <begin position="896"/>
        <end position="928"/>
    </location>
</feature>
<dbReference type="InterPro" id="IPR028994">
    <property type="entry name" value="Integrin_alpha_N"/>
</dbReference>
<feature type="domain" description="EGF-like" evidence="7">
    <location>
        <begin position="861"/>
        <end position="895"/>
    </location>
</feature>
<keyword evidence="3" id="KW-0677">Repeat</keyword>
<feature type="domain" description="EGF-like" evidence="7">
    <location>
        <begin position="662"/>
        <end position="694"/>
    </location>
</feature>
<dbReference type="VEuPathDB" id="AmoebaDB:DDB_G0271042"/>
<keyword evidence="1 5" id="KW-0245">EGF-like domain</keyword>
<keyword evidence="9" id="KW-1185">Reference proteome</keyword>
<reference evidence="8 9" key="1">
    <citation type="journal article" date="2005" name="Nature">
        <title>The genome of the social amoeba Dictyostelium discoideum.</title>
        <authorList>
            <consortium name="The Dictyostelium discoideum Sequencing Consortium"/>
            <person name="Eichinger L."/>
            <person name="Pachebat J.A."/>
            <person name="Glockner G."/>
            <person name="Rajandream M.A."/>
            <person name="Sucgang R."/>
            <person name="Berriman M."/>
            <person name="Song J."/>
            <person name="Olsen R."/>
            <person name="Szafranski K."/>
            <person name="Xu Q."/>
            <person name="Tunggal B."/>
            <person name="Kummerfeld S."/>
            <person name="Madera M."/>
            <person name="Konfortov B.A."/>
            <person name="Rivero F."/>
            <person name="Bankier A.T."/>
            <person name="Lehmann R."/>
            <person name="Hamlin N."/>
            <person name="Davies R."/>
            <person name="Gaudet P."/>
            <person name="Fey P."/>
            <person name="Pilcher K."/>
            <person name="Chen G."/>
            <person name="Saunders D."/>
            <person name="Sodergren E."/>
            <person name="Davis P."/>
            <person name="Kerhornou A."/>
            <person name="Nie X."/>
            <person name="Hall N."/>
            <person name="Anjard C."/>
            <person name="Hemphill L."/>
            <person name="Bason N."/>
            <person name="Farbrother P."/>
            <person name="Desany B."/>
            <person name="Just E."/>
            <person name="Morio T."/>
            <person name="Rost R."/>
            <person name="Churcher C."/>
            <person name="Cooper J."/>
            <person name="Haydock S."/>
            <person name="van Driessche N."/>
            <person name="Cronin A."/>
            <person name="Goodhead I."/>
            <person name="Muzny D."/>
            <person name="Mourier T."/>
            <person name="Pain A."/>
            <person name="Lu M."/>
            <person name="Harper D."/>
            <person name="Lindsay R."/>
            <person name="Hauser H."/>
            <person name="James K."/>
            <person name="Quiles M."/>
            <person name="Madan Babu M."/>
            <person name="Saito T."/>
            <person name="Buchrieser C."/>
            <person name="Wardroper A."/>
            <person name="Felder M."/>
            <person name="Thangavelu M."/>
            <person name="Johnson D."/>
            <person name="Knights A."/>
            <person name="Loulseged H."/>
            <person name="Mungall K."/>
            <person name="Oliver K."/>
            <person name="Price C."/>
            <person name="Quail M.A."/>
            <person name="Urushihara H."/>
            <person name="Hernandez J."/>
            <person name="Rabbinowitsch E."/>
            <person name="Steffen D."/>
            <person name="Sanders M."/>
            <person name="Ma J."/>
            <person name="Kohara Y."/>
            <person name="Sharp S."/>
            <person name="Simmonds M."/>
            <person name="Spiegler S."/>
            <person name="Tivey A."/>
            <person name="Sugano S."/>
            <person name="White B."/>
            <person name="Walker D."/>
            <person name="Woodward J."/>
            <person name="Winckler T."/>
            <person name="Tanaka Y."/>
            <person name="Shaulsky G."/>
            <person name="Schleicher M."/>
            <person name="Weinstock G."/>
            <person name="Rosenthal A."/>
            <person name="Cox E.C."/>
            <person name="Chisholm R.L."/>
            <person name="Gibbs R."/>
            <person name="Loomis W.F."/>
            <person name="Platzer M."/>
            <person name="Kay R.R."/>
            <person name="Williams J."/>
            <person name="Dear P.H."/>
            <person name="Noegel A.A."/>
            <person name="Barrell B."/>
            <person name="Kuspa A."/>
        </authorList>
    </citation>
    <scope>NUCLEOTIDE SEQUENCE [LARGE SCALE GENOMIC DNA]</scope>
    <source>
        <strain evidence="8 9">AX4</strain>
    </source>
</reference>
<dbReference type="OMA" id="HICVNEI"/>
<proteinExistence type="predicted"/>
<evidence type="ECO:0000256" key="3">
    <source>
        <dbReference type="ARBA" id="ARBA00022737"/>
    </source>
</evidence>
<feature type="disulfide bond" evidence="5">
    <location>
        <begin position="899"/>
        <end position="909"/>
    </location>
</feature>
<feature type="transmembrane region" description="Helical" evidence="6">
    <location>
        <begin position="9"/>
        <end position="30"/>
    </location>
</feature>
<protein>
    <recommendedName>
        <fullName evidence="7">EGF-like domain-containing protein</fullName>
    </recommendedName>
</protein>
<evidence type="ECO:0000313" key="8">
    <source>
        <dbReference type="EMBL" id="EAL72871.1"/>
    </source>
</evidence>
<dbReference type="RefSeq" id="XP_646589.1">
    <property type="nucleotide sequence ID" value="XM_641497.1"/>
</dbReference>
<evidence type="ECO:0000256" key="6">
    <source>
        <dbReference type="SAM" id="Phobius"/>
    </source>
</evidence>
<dbReference type="Gene3D" id="2.130.10.130">
    <property type="entry name" value="Integrin alpha, N-terminal"/>
    <property type="match status" value="3"/>
</dbReference>
<dbReference type="KEGG" id="ddi:DDB_G0271042"/>
<dbReference type="dictyBase" id="DDB_G0271042"/>
<dbReference type="Pfam" id="PF12661">
    <property type="entry name" value="hEGF"/>
    <property type="match status" value="1"/>
</dbReference>
<dbReference type="EMBL" id="AAFI02000005">
    <property type="protein sequence ID" value="EAL72871.1"/>
    <property type="molecule type" value="Genomic_DNA"/>
</dbReference>
<comment type="caution">
    <text evidence="5">Lacks conserved residue(s) required for the propagation of feature annotation.</text>
</comment>
<comment type="caution">
    <text evidence="8">The sequence shown here is derived from an EMBL/GenBank/DDBJ whole genome shotgun (WGS) entry which is preliminary data.</text>
</comment>
<feature type="disulfide bond" evidence="5">
    <location>
        <begin position="751"/>
        <end position="760"/>
    </location>
</feature>
<keyword evidence="6" id="KW-1133">Transmembrane helix</keyword>
<dbReference type="Proteomes" id="UP000002195">
    <property type="component" value="Unassembled WGS sequence"/>
</dbReference>
<dbReference type="PaxDb" id="44689-DDB0216748"/>
<feature type="disulfide bond" evidence="5">
    <location>
        <begin position="651"/>
        <end position="660"/>
    </location>
</feature>
<dbReference type="InterPro" id="IPR000742">
    <property type="entry name" value="EGF"/>
</dbReference>
<dbReference type="PROSITE" id="PS50026">
    <property type="entry name" value="EGF_3"/>
    <property type="match status" value="6"/>
</dbReference>
<feature type="disulfide bond" evidence="5">
    <location>
        <begin position="818"/>
        <end position="827"/>
    </location>
</feature>
<feature type="transmembrane region" description="Helical" evidence="6">
    <location>
        <begin position="937"/>
        <end position="961"/>
    </location>
</feature>
<dbReference type="InterPro" id="IPR013032">
    <property type="entry name" value="EGF-like_CS"/>
</dbReference>
<evidence type="ECO:0000313" key="9">
    <source>
        <dbReference type="Proteomes" id="UP000002195"/>
    </source>
</evidence>
<keyword evidence="2" id="KW-0732">Signal</keyword>
<dbReference type="HOGENOM" id="CLU_300253_0_0_1"/>
<feature type="disulfide bond" evidence="5">
    <location>
        <begin position="684"/>
        <end position="693"/>
    </location>
</feature>
<gene>
    <name evidence="8" type="ORF">DDB_G0271042</name>
</gene>
<keyword evidence="6" id="KW-0472">Membrane</keyword>
<feature type="disulfide bond" evidence="5">
    <location>
        <begin position="665"/>
        <end position="675"/>
    </location>
</feature>
<evidence type="ECO:0000256" key="5">
    <source>
        <dbReference type="PROSITE-ProRule" id="PRU00076"/>
    </source>
</evidence>
<dbReference type="PhylomeDB" id="Q55C92"/>
<dbReference type="Pfam" id="PF13517">
    <property type="entry name" value="FG-GAP_3"/>
    <property type="match status" value="1"/>
</dbReference>
<feature type="disulfide bond" evidence="5">
    <location>
        <begin position="918"/>
        <end position="927"/>
    </location>
</feature>
<evidence type="ECO:0000256" key="4">
    <source>
        <dbReference type="ARBA" id="ARBA00023157"/>
    </source>
</evidence>
<dbReference type="STRING" id="44689.Q55C92"/>
<dbReference type="PROSITE" id="PS00022">
    <property type="entry name" value="EGF_1"/>
    <property type="match status" value="5"/>
</dbReference>
<dbReference type="InterPro" id="IPR050969">
    <property type="entry name" value="Dev_Signal_Modulators"/>
</dbReference>
<dbReference type="eggNOG" id="KOG1225">
    <property type="taxonomic scope" value="Eukaryota"/>
</dbReference>
<dbReference type="Gene3D" id="2.10.25.10">
    <property type="entry name" value="Laminin"/>
    <property type="match status" value="5"/>
</dbReference>
<feature type="disulfide bond" evidence="5">
    <location>
        <begin position="885"/>
        <end position="894"/>
    </location>
</feature>
<feature type="domain" description="EGF-like" evidence="7">
    <location>
        <begin position="794"/>
        <end position="828"/>
    </location>
</feature>
<dbReference type="PANTHER" id="PTHR14949:SF56">
    <property type="entry name" value="EGF-LIKE-DOMAIN, MULTIPLE 7"/>
    <property type="match status" value="1"/>
</dbReference>
<feature type="domain" description="EGF-like" evidence="7">
    <location>
        <begin position="727"/>
        <end position="761"/>
    </location>
</feature>
<dbReference type="SUPFAM" id="SSF69318">
    <property type="entry name" value="Integrin alpha N-terminal domain"/>
    <property type="match status" value="1"/>
</dbReference>
<sequence>MTEKYKVNFFYILFLFYILNYNFNVVISIFPTSFSQINSTNGFLISEGRSLISITHGDLNGDGNDDLIYAKHSEGLYVFYGPLASNFDFQTDISKINGSNGFIFLNTTVLMYRIAVGDINNDGFDDIAFFLNIMPGKLCVIYGTDQIISPSTFSTVNGNNGFYISHVSSSNIAFGLVRSIIDFNGDSIKDLFVSASIGTYVSTGTPISYMIFGINGGKFQVNSQFEFDPSTLNGSNGFLINNFNSYAAYPYDMNNDGIGDIIINRGHIAIDIIYGSRGPFTSPYIPVYDGVKGTSFSFLGCSTNYNALPNAFGDFNNDGLNDFGILTKHTSGDYIAFLVWGKTEYPPTTTLSINLNPSDGLVIAVIGNTYNWAFSPRLGDINNDGFADFLINGNTDLPFTILYGNNKNYASNPIYLKDQVGDCSKMSINGYAEAIDIGDYNSDGIDDITAAILATGSYLDIYTIYGQTSIGSISIISKLFQPNPMSNSIYKLFENNINSEVGQCAIRIVTLTIENPANEDQFIINPSFDSSIYSITFNNNTRVRIELILFGDESKSIANDVLPKITVSLSPQLFNRTILMKYGNQVQSIKFIGQPNANCDTKCLNGGTCNPLTGCQCINDHYGDYCELKDCTVPQCLNGGSCNTTVGECSCTQGYEGTDCSGISCSASCSNGGSCNTTVGECSCPQGYEGVDCSGISCSISCLNGGLCNTTVGECSCINGFYGDDCDTKDCTVPQCLNGGSCNTTVGECSCTQGYEGIDCSGISCSVSCLNGGLCNTTVGQCQCINDFYGDNCGTKDCAVPQCSNGGSCNTTVGECSCTQGYEGIDCSGISCSVSCLNGGSCNTTVGQCQCINDFYGDNCGTKDCTVPQCLNGGSCNTTVGECSCTQGYEGIDCSGISCSVSCLNGGLCNTTVGQCQCVEDYDGDGCGSDNKKKTNIGVIIGPILGGLALIAIIVVAIVLIKKKKNGNSKKNTNNIELRPQGSTVDIQMGGRIKNLDKF</sequence>
<organism evidence="8 9">
    <name type="scientific">Dictyostelium discoideum</name>
    <name type="common">Social amoeba</name>
    <dbReference type="NCBI Taxonomy" id="44689"/>
    <lineage>
        <taxon>Eukaryota</taxon>
        <taxon>Amoebozoa</taxon>
        <taxon>Evosea</taxon>
        <taxon>Eumycetozoa</taxon>
        <taxon>Dictyostelia</taxon>
        <taxon>Dictyosteliales</taxon>
        <taxon>Dictyosteliaceae</taxon>
        <taxon>Dictyostelium</taxon>
    </lineage>
</organism>
<dbReference type="PRINTS" id="PR00011">
    <property type="entry name" value="EGFLAMININ"/>
</dbReference>
<dbReference type="InParanoid" id="Q55C92"/>